<gene>
    <name evidence="1" type="ORF">D5018_19540</name>
</gene>
<dbReference type="EMBL" id="QZEI01000109">
    <property type="protein sequence ID" value="RLV57997.1"/>
    <property type="molecule type" value="Genomic_DNA"/>
</dbReference>
<name>A0A3L8PRG4_9GAMM</name>
<reference evidence="1 2" key="1">
    <citation type="submission" date="2018-09" db="EMBL/GenBank/DDBJ databases">
        <title>Phylogeny of the Shewanellaceae, and recommendation for two new genera, Pseudoshewanella and Parashewanella.</title>
        <authorList>
            <person name="Wang G."/>
        </authorList>
    </citation>
    <scope>NUCLEOTIDE SEQUENCE [LARGE SCALE GENOMIC DNA]</scope>
    <source>
        <strain evidence="1 2">C51</strain>
    </source>
</reference>
<evidence type="ECO:0000313" key="1">
    <source>
        <dbReference type="EMBL" id="RLV57997.1"/>
    </source>
</evidence>
<proteinExistence type="predicted"/>
<evidence type="ECO:0000313" key="2">
    <source>
        <dbReference type="Proteomes" id="UP000281474"/>
    </source>
</evidence>
<protein>
    <submittedName>
        <fullName evidence="1">Uncharacterized protein</fullName>
    </submittedName>
</protein>
<keyword evidence="2" id="KW-1185">Reference proteome</keyword>
<dbReference type="Proteomes" id="UP000281474">
    <property type="component" value="Unassembled WGS sequence"/>
</dbReference>
<dbReference type="RefSeq" id="WP_121840667.1">
    <property type="nucleotide sequence ID" value="NZ_ML014858.1"/>
</dbReference>
<organism evidence="1 2">
    <name type="scientific">Parashewanella curva</name>
    <dbReference type="NCBI Taxonomy" id="2338552"/>
    <lineage>
        <taxon>Bacteria</taxon>
        <taxon>Pseudomonadati</taxon>
        <taxon>Pseudomonadota</taxon>
        <taxon>Gammaproteobacteria</taxon>
        <taxon>Alteromonadales</taxon>
        <taxon>Shewanellaceae</taxon>
        <taxon>Parashewanella</taxon>
    </lineage>
</organism>
<sequence>MALSSAVTSTHRSFTDNKIPNIAAISDSKRKALLKLSDKKNQLVRRFNVMQKESNLASRIYKVSSFLHEHPKVLNRGETVDAYWNLACDSIDIRDSEWSAKNYCMASSYNQLARKFFSKALQVHKYCLITETDDDKMKSEEFQQKVQQNLDSVDADEDKIIKMQNVSM</sequence>
<dbReference type="AlphaFoldDB" id="A0A3L8PRG4"/>
<comment type="caution">
    <text evidence="1">The sequence shown here is derived from an EMBL/GenBank/DDBJ whole genome shotgun (WGS) entry which is preliminary data.</text>
</comment>
<accession>A0A3L8PRG4</accession>